<dbReference type="InterPro" id="IPR035897">
    <property type="entry name" value="Toll_tir_struct_dom_sf"/>
</dbReference>
<name>A0A543CIT9_9ACTN</name>
<reference evidence="1 2" key="1">
    <citation type="submission" date="2019-06" db="EMBL/GenBank/DDBJ databases">
        <title>Sequencing the genomes of 1000 actinobacteria strains.</title>
        <authorList>
            <person name="Klenk H.-P."/>
        </authorList>
    </citation>
    <scope>NUCLEOTIDE SEQUENCE [LARGE SCALE GENOMIC DNA]</scope>
    <source>
        <strain evidence="1 2">DSM 102200</strain>
    </source>
</reference>
<dbReference type="RefSeq" id="WP_185792165.1">
    <property type="nucleotide sequence ID" value="NZ_VFOZ01000001.1"/>
</dbReference>
<dbReference type="Proteomes" id="UP000316096">
    <property type="component" value="Unassembled WGS sequence"/>
</dbReference>
<sequence>MSGVADVFLSLGGCDRTVVRRLVRVLRELDVTVFVDEDSIGFFEGIISGIENAFVRAG</sequence>
<proteinExistence type="predicted"/>
<organism evidence="1 2">
    <name type="scientific">Actinoallomurus bryophytorum</name>
    <dbReference type="NCBI Taxonomy" id="1490222"/>
    <lineage>
        <taxon>Bacteria</taxon>
        <taxon>Bacillati</taxon>
        <taxon>Actinomycetota</taxon>
        <taxon>Actinomycetes</taxon>
        <taxon>Streptosporangiales</taxon>
        <taxon>Thermomonosporaceae</taxon>
        <taxon>Actinoallomurus</taxon>
    </lineage>
</organism>
<gene>
    <name evidence="1" type="ORF">FB559_2578</name>
</gene>
<dbReference type="SUPFAM" id="SSF52200">
    <property type="entry name" value="Toll/Interleukin receptor TIR domain"/>
    <property type="match status" value="1"/>
</dbReference>
<accession>A0A543CIT9</accession>
<dbReference type="EMBL" id="VFOZ01000001">
    <property type="protein sequence ID" value="TQL97008.1"/>
    <property type="molecule type" value="Genomic_DNA"/>
</dbReference>
<keyword evidence="2" id="KW-1185">Reference proteome</keyword>
<comment type="caution">
    <text evidence="1">The sequence shown here is derived from an EMBL/GenBank/DDBJ whole genome shotgun (WGS) entry which is preliminary data.</text>
</comment>
<protein>
    <submittedName>
        <fullName evidence="1">Uncharacterized protein</fullName>
    </submittedName>
</protein>
<evidence type="ECO:0000313" key="2">
    <source>
        <dbReference type="Proteomes" id="UP000316096"/>
    </source>
</evidence>
<dbReference type="AlphaFoldDB" id="A0A543CIT9"/>
<evidence type="ECO:0000313" key="1">
    <source>
        <dbReference type="EMBL" id="TQL97008.1"/>
    </source>
</evidence>